<feature type="domain" description="Metallo-beta-lactamase" evidence="7">
    <location>
        <begin position="533"/>
        <end position="727"/>
    </location>
</feature>
<evidence type="ECO:0000259" key="7">
    <source>
        <dbReference type="SMART" id="SM00849"/>
    </source>
</evidence>
<dbReference type="Gene3D" id="3.60.15.10">
    <property type="entry name" value="Ribonuclease Z/Hydroxyacylglutathione hydrolase-like"/>
    <property type="match status" value="1"/>
</dbReference>
<feature type="transmembrane region" description="Helical" evidence="6">
    <location>
        <begin position="449"/>
        <end position="469"/>
    </location>
</feature>
<protein>
    <submittedName>
        <fullName evidence="8">DNA internalization-related competence protein ComEC/Rec2</fullName>
    </submittedName>
</protein>
<dbReference type="Proteomes" id="UP000648984">
    <property type="component" value="Unassembled WGS sequence"/>
</dbReference>
<keyword evidence="9" id="KW-1185">Reference proteome</keyword>
<keyword evidence="3 6" id="KW-0812">Transmembrane</keyword>
<keyword evidence="5 6" id="KW-0472">Membrane</keyword>
<dbReference type="PANTHER" id="PTHR30619">
    <property type="entry name" value="DNA INTERNALIZATION/COMPETENCE PROTEIN COMEC/REC2"/>
    <property type="match status" value="1"/>
</dbReference>
<dbReference type="InterPro" id="IPR004477">
    <property type="entry name" value="ComEC_N"/>
</dbReference>
<dbReference type="SUPFAM" id="SSF56281">
    <property type="entry name" value="Metallo-hydrolase/oxidoreductase"/>
    <property type="match status" value="1"/>
</dbReference>
<evidence type="ECO:0000256" key="5">
    <source>
        <dbReference type="ARBA" id="ARBA00023136"/>
    </source>
</evidence>
<accession>A0ABX1QIX3</accession>
<feature type="transmembrane region" description="Helical" evidence="6">
    <location>
        <begin position="418"/>
        <end position="442"/>
    </location>
</feature>
<feature type="transmembrane region" description="Helical" evidence="6">
    <location>
        <begin position="47"/>
        <end position="72"/>
    </location>
</feature>
<gene>
    <name evidence="8" type="ORF">GPA25_20980</name>
</gene>
<dbReference type="NCBIfam" id="TIGR00361">
    <property type="entry name" value="ComEC_Rec2"/>
    <property type="match status" value="1"/>
</dbReference>
<sequence length="783" mass="84650">MRMAIIAFGLGVWLCQYLPQLPARGWLSMLTAASLVAGAGVYRRGRYVAGGVMVRASILLLALLIGFAWAAWRAEWRLADELPQAWEGRDVEVTGVVDELPEPSERGVRFSFRVERTAAPLPSRILLAWYRSDREGAGEDKAPAVRPGERWRFTVRLKRPHGLVNPEGFDYEAALLERGIRATGNVRAGEKPLLLDPFVPEPMIVVHRLRDAIRARFAATLPDADYVGVLIALAVGDQRAIPNEQWIIFRKTGVAHLISISGLHVSMVGLMVGWLVGKGWRRSRRRVLRWPAAKAAAAAGLVAAASYAVLAGLGIPTQRSLIMLAVIALALLGGREVVGSRVLALALLCVLLFDPWAVLSAGFWLSFGAVGILMYLLGGRLATASGWRAAIGSQLGITLATIPALLVLFNAFSLVSPFANAVAIPLVSFVITPLTLLAIVLPFAPLLQLAHWLTGLLMVVLEWMAAFPFAMWQQAAPPAMLAAAGMLGMGWMLLPRGTPARHAGLFALLPMLVWTPPRPVPGAYRMTALDVGQGTAVHVQTARHELLYDAGPAYGQGSDAGVRVLLPYLQAAGVERIDRLVISHNDLDHSGGARSLVEGVTIGDLMANLPTDDPLRDVPGTRVVACEAGTRWRWDEVDFEILHPASDEPAPNKDNDASCVLRIVAPGGSVLLVGDIERAAERSLLKRHGSEIASDVVLVPHHGSRSSSGEDFVAAIAPQAAIFSAGYLNQFRHPHPAVWDRWAAVGASNWRTDRQGAINVEVTAKGVDIQAQRDREARYWHGH</sequence>
<dbReference type="InterPro" id="IPR025405">
    <property type="entry name" value="DUF4131"/>
</dbReference>
<dbReference type="SMART" id="SM00849">
    <property type="entry name" value="Lactamase_B"/>
    <property type="match status" value="1"/>
</dbReference>
<comment type="caution">
    <text evidence="8">The sequence shown here is derived from an EMBL/GenBank/DDBJ whole genome shotgun (WGS) entry which is preliminary data.</text>
</comment>
<dbReference type="Pfam" id="PF00753">
    <property type="entry name" value="Lactamase_B"/>
    <property type="match status" value="1"/>
</dbReference>
<evidence type="ECO:0000256" key="4">
    <source>
        <dbReference type="ARBA" id="ARBA00022989"/>
    </source>
</evidence>
<dbReference type="InterPro" id="IPR004797">
    <property type="entry name" value="Competence_ComEC/Rec2"/>
</dbReference>
<proteinExistence type="predicted"/>
<evidence type="ECO:0000256" key="2">
    <source>
        <dbReference type="ARBA" id="ARBA00022475"/>
    </source>
</evidence>
<dbReference type="PANTHER" id="PTHR30619:SF1">
    <property type="entry name" value="RECOMBINATION PROTEIN 2"/>
    <property type="match status" value="1"/>
</dbReference>
<dbReference type="InterPro" id="IPR052159">
    <property type="entry name" value="Competence_DNA_uptake"/>
</dbReference>
<dbReference type="CDD" id="cd07731">
    <property type="entry name" value="ComA-like_MBL-fold"/>
    <property type="match status" value="1"/>
</dbReference>
<dbReference type="NCBIfam" id="TIGR00360">
    <property type="entry name" value="ComEC_N-term"/>
    <property type="match status" value="1"/>
</dbReference>
<feature type="transmembrane region" description="Helical" evidence="6">
    <location>
        <begin position="254"/>
        <end position="276"/>
    </location>
</feature>
<dbReference type="InterPro" id="IPR036866">
    <property type="entry name" value="RibonucZ/Hydroxyglut_hydro"/>
</dbReference>
<evidence type="ECO:0000256" key="3">
    <source>
        <dbReference type="ARBA" id="ARBA00022692"/>
    </source>
</evidence>
<keyword evidence="2" id="KW-1003">Cell membrane</keyword>
<feature type="transmembrane region" description="Helical" evidence="6">
    <location>
        <begin position="322"/>
        <end position="353"/>
    </location>
</feature>
<evidence type="ECO:0000256" key="1">
    <source>
        <dbReference type="ARBA" id="ARBA00004651"/>
    </source>
</evidence>
<evidence type="ECO:0000256" key="6">
    <source>
        <dbReference type="SAM" id="Phobius"/>
    </source>
</evidence>
<evidence type="ECO:0000313" key="8">
    <source>
        <dbReference type="EMBL" id="NMG77234.1"/>
    </source>
</evidence>
<reference evidence="8 9" key="1">
    <citation type="submission" date="2019-12" db="EMBL/GenBank/DDBJ databases">
        <title>Comparative genomics gives insights into the taxonomy of the Azoarcus-Aromatoleum group and reveals separate origins of nif in the plant-associated Azoarcus and non-plant-associated Aromatoleum sub-groups.</title>
        <authorList>
            <person name="Lafos M."/>
            <person name="Maluk M."/>
            <person name="Batista M."/>
            <person name="Junghare M."/>
            <person name="Carmona M."/>
            <person name="Faoro H."/>
            <person name="Cruz L.M."/>
            <person name="Battistoni F."/>
            <person name="De Souza E."/>
            <person name="Pedrosa F."/>
            <person name="Chen W.-M."/>
            <person name="Poole P.S."/>
            <person name="Dixon R.A."/>
            <person name="James E.K."/>
        </authorList>
    </citation>
    <scope>NUCLEOTIDE SEQUENCE [LARGE SCALE GENOMIC DNA]</scope>
    <source>
        <strain evidence="8 9">22Lin</strain>
    </source>
</reference>
<dbReference type="Pfam" id="PF13567">
    <property type="entry name" value="DUF4131"/>
    <property type="match status" value="1"/>
</dbReference>
<feature type="transmembrane region" description="Helical" evidence="6">
    <location>
        <begin position="296"/>
        <end position="315"/>
    </location>
</feature>
<organism evidence="8 9">
    <name type="scientific">Aromatoleum diolicum</name>
    <dbReference type="NCBI Taxonomy" id="75796"/>
    <lineage>
        <taxon>Bacteria</taxon>
        <taxon>Pseudomonadati</taxon>
        <taxon>Pseudomonadota</taxon>
        <taxon>Betaproteobacteria</taxon>
        <taxon>Rhodocyclales</taxon>
        <taxon>Rhodocyclaceae</taxon>
        <taxon>Aromatoleum</taxon>
    </lineage>
</organism>
<feature type="transmembrane region" description="Helical" evidence="6">
    <location>
        <begin position="389"/>
        <end position="412"/>
    </location>
</feature>
<dbReference type="InterPro" id="IPR035681">
    <property type="entry name" value="ComA-like_MBL"/>
</dbReference>
<dbReference type="Pfam" id="PF03772">
    <property type="entry name" value="Competence"/>
    <property type="match status" value="1"/>
</dbReference>
<evidence type="ECO:0000313" key="9">
    <source>
        <dbReference type="Proteomes" id="UP000648984"/>
    </source>
</evidence>
<comment type="subcellular location">
    <subcellularLocation>
        <location evidence="1">Cell membrane</location>
        <topology evidence="1">Multi-pass membrane protein</topology>
    </subcellularLocation>
</comment>
<keyword evidence="4 6" id="KW-1133">Transmembrane helix</keyword>
<dbReference type="InterPro" id="IPR001279">
    <property type="entry name" value="Metallo-B-lactamas"/>
</dbReference>
<feature type="transmembrane region" description="Helical" evidence="6">
    <location>
        <begin position="359"/>
        <end position="377"/>
    </location>
</feature>
<name>A0ABX1QIX3_9RHOO</name>
<dbReference type="EMBL" id="WTVQ01000054">
    <property type="protein sequence ID" value="NMG77234.1"/>
    <property type="molecule type" value="Genomic_DNA"/>
</dbReference>